<name>A0A2N3IWJ1_AERSO</name>
<reference evidence="1 2" key="1">
    <citation type="journal article" date="2017" name="Front. Microbiol.">
        <title>Strong Genomic and Phenotypic Heterogeneity in the Aeromonas sobria Species Complex.</title>
        <authorList>
            <person name="Gauthier J."/>
            <person name="Vincent A.T."/>
            <person name="Charette S.J."/>
            <person name="Derome N."/>
        </authorList>
    </citation>
    <scope>NUCLEOTIDE SEQUENCE [LARGE SCALE GENOMIC DNA]</scope>
    <source>
        <strain evidence="1 2">JF2635</strain>
    </source>
</reference>
<comment type="caution">
    <text evidence="1">The sequence shown here is derived from an EMBL/GenBank/DDBJ whole genome shotgun (WGS) entry which is preliminary data.</text>
</comment>
<dbReference type="RefSeq" id="WP_101318662.1">
    <property type="nucleotide sequence ID" value="NZ_CAWNSS010000040.1"/>
</dbReference>
<protein>
    <recommendedName>
        <fullName evidence="3">Transcriptional regulator</fullName>
    </recommendedName>
</protein>
<accession>A0A2N3IWJ1</accession>
<evidence type="ECO:0000313" key="1">
    <source>
        <dbReference type="EMBL" id="PKQ77023.1"/>
    </source>
</evidence>
<proteinExistence type="predicted"/>
<gene>
    <name evidence="1" type="ORF">AOX56_17785</name>
</gene>
<evidence type="ECO:0000313" key="2">
    <source>
        <dbReference type="Proteomes" id="UP000233526"/>
    </source>
</evidence>
<dbReference type="EMBL" id="LJZX01000040">
    <property type="protein sequence ID" value="PKQ77023.1"/>
    <property type="molecule type" value="Genomic_DNA"/>
</dbReference>
<organism evidence="1 2">
    <name type="scientific">Aeromonas sobria</name>
    <dbReference type="NCBI Taxonomy" id="646"/>
    <lineage>
        <taxon>Bacteria</taxon>
        <taxon>Pseudomonadati</taxon>
        <taxon>Pseudomonadota</taxon>
        <taxon>Gammaproteobacteria</taxon>
        <taxon>Aeromonadales</taxon>
        <taxon>Aeromonadaceae</taxon>
        <taxon>Aeromonas</taxon>
    </lineage>
</organism>
<evidence type="ECO:0008006" key="3">
    <source>
        <dbReference type="Google" id="ProtNLM"/>
    </source>
</evidence>
<dbReference type="Proteomes" id="UP000233526">
    <property type="component" value="Unassembled WGS sequence"/>
</dbReference>
<sequence length="88" mass="9975">MNTLNPTQVKRFRKLFPELDEDLAVVVLLYATGATQAEVAEILGLSSRRPIERMLKEVAKQMALSSVPTIRVVVQNRIYFALLDFLAR</sequence>
<dbReference type="AlphaFoldDB" id="A0A2N3IWJ1"/>